<gene>
    <name evidence="1" type="ORF">RRG08_020586</name>
</gene>
<dbReference type="EMBL" id="JAWDGP010002576">
    <property type="protein sequence ID" value="KAK3781895.1"/>
    <property type="molecule type" value="Genomic_DNA"/>
</dbReference>
<evidence type="ECO:0000313" key="2">
    <source>
        <dbReference type="Proteomes" id="UP001283361"/>
    </source>
</evidence>
<sequence>MVPSTPLESISPSQNIFLHPDPNINHIPESELPCRLHRLRDSTTRLPHSLVQSTLRPAEHCVLSLRSCSGLGQTLGLRLARPEPVPRDQRSEAIVLGRNVRKFWAAIARLRWIEDQGTLLTLLRPLLITRRAGVHLPARTTGQHKLRTPTAGWRWASSSSYRTGR</sequence>
<proteinExistence type="predicted"/>
<organism evidence="1 2">
    <name type="scientific">Elysia crispata</name>
    <name type="common">lettuce slug</name>
    <dbReference type="NCBI Taxonomy" id="231223"/>
    <lineage>
        <taxon>Eukaryota</taxon>
        <taxon>Metazoa</taxon>
        <taxon>Spiralia</taxon>
        <taxon>Lophotrochozoa</taxon>
        <taxon>Mollusca</taxon>
        <taxon>Gastropoda</taxon>
        <taxon>Heterobranchia</taxon>
        <taxon>Euthyneura</taxon>
        <taxon>Panpulmonata</taxon>
        <taxon>Sacoglossa</taxon>
        <taxon>Placobranchoidea</taxon>
        <taxon>Plakobranchidae</taxon>
        <taxon>Elysia</taxon>
    </lineage>
</organism>
<dbReference type="AlphaFoldDB" id="A0AAE1A634"/>
<reference evidence="1" key="1">
    <citation type="journal article" date="2023" name="G3 (Bethesda)">
        <title>A reference genome for the long-term kleptoplast-retaining sea slug Elysia crispata morphotype clarki.</title>
        <authorList>
            <person name="Eastman K.E."/>
            <person name="Pendleton A.L."/>
            <person name="Shaikh M.A."/>
            <person name="Suttiyut T."/>
            <person name="Ogas R."/>
            <person name="Tomko P."/>
            <person name="Gavelis G."/>
            <person name="Widhalm J.R."/>
            <person name="Wisecaver J.H."/>
        </authorList>
    </citation>
    <scope>NUCLEOTIDE SEQUENCE</scope>
    <source>
        <strain evidence="1">ECLA1</strain>
    </source>
</reference>
<keyword evidence="2" id="KW-1185">Reference proteome</keyword>
<protein>
    <submittedName>
        <fullName evidence="1">Uncharacterized protein</fullName>
    </submittedName>
</protein>
<evidence type="ECO:0000313" key="1">
    <source>
        <dbReference type="EMBL" id="KAK3781895.1"/>
    </source>
</evidence>
<comment type="caution">
    <text evidence="1">The sequence shown here is derived from an EMBL/GenBank/DDBJ whole genome shotgun (WGS) entry which is preliminary data.</text>
</comment>
<name>A0AAE1A634_9GAST</name>
<accession>A0AAE1A634</accession>
<dbReference type="Proteomes" id="UP001283361">
    <property type="component" value="Unassembled WGS sequence"/>
</dbReference>